<proteinExistence type="predicted"/>
<sequence length="118" mass="13853">MLVIEGKQGKIQQLNVLLETNNFDLDRTVMFLYKKDVLILNSNIRIINMDSNRDAAAAHIDFKNNRDIFSDYDNVVFFLDVEEINKESFAQIEWMTKKKFIVLLQNDSLKEVSSYEVK</sequence>
<evidence type="ECO:0000313" key="1">
    <source>
        <dbReference type="EMBL" id="PED16450.1"/>
    </source>
</evidence>
<protein>
    <submittedName>
        <fullName evidence="1">Uncharacterized protein</fullName>
    </submittedName>
</protein>
<dbReference type="Proteomes" id="UP000220127">
    <property type="component" value="Unassembled WGS sequence"/>
</dbReference>
<organism evidence="1 2">
    <name type="scientific">Bacillus thuringiensis</name>
    <dbReference type="NCBI Taxonomy" id="1428"/>
    <lineage>
        <taxon>Bacteria</taxon>
        <taxon>Bacillati</taxon>
        <taxon>Bacillota</taxon>
        <taxon>Bacilli</taxon>
        <taxon>Bacillales</taxon>
        <taxon>Bacillaceae</taxon>
        <taxon>Bacillus</taxon>
        <taxon>Bacillus cereus group</taxon>
    </lineage>
</organism>
<reference evidence="1 2" key="1">
    <citation type="submission" date="2017-09" db="EMBL/GenBank/DDBJ databases">
        <title>Large-scale bioinformatics analysis of Bacillus genomes uncovers conserved roles of natural products in bacterial physiology.</title>
        <authorList>
            <consortium name="Agbiome Team Llc"/>
            <person name="Bleich R.M."/>
            <person name="Grubbs K.J."/>
            <person name="Santa Maria K.C."/>
            <person name="Allen S.E."/>
            <person name="Farag S."/>
            <person name="Shank E.A."/>
            <person name="Bowers A."/>
        </authorList>
    </citation>
    <scope>NUCLEOTIDE SEQUENCE [LARGE SCALE GENOMIC DNA]</scope>
    <source>
        <strain evidence="1 2">AFS094940</strain>
    </source>
</reference>
<name>A0A9X6YIQ3_BACTU</name>
<comment type="caution">
    <text evidence="1">The sequence shown here is derived from an EMBL/GenBank/DDBJ whole genome shotgun (WGS) entry which is preliminary data.</text>
</comment>
<dbReference type="AlphaFoldDB" id="A0A9X6YIQ3"/>
<gene>
    <name evidence="1" type="ORF">CON01_00950</name>
</gene>
<accession>A0A9X6YIQ3</accession>
<dbReference type="EMBL" id="NVMD01000002">
    <property type="protein sequence ID" value="PED16450.1"/>
    <property type="molecule type" value="Genomic_DNA"/>
</dbReference>
<evidence type="ECO:0000313" key="2">
    <source>
        <dbReference type="Proteomes" id="UP000220127"/>
    </source>
</evidence>
<dbReference type="RefSeq" id="WP_097877106.1">
    <property type="nucleotide sequence ID" value="NZ_JBALLD010000003.1"/>
</dbReference>